<reference evidence="6" key="1">
    <citation type="submission" date="2015-07" db="EMBL/GenBank/DDBJ databases">
        <title>Nocardia seriolae U-1 whole genome shotgun sequence.</title>
        <authorList>
            <person name="Imajoh M."/>
            <person name="Fukumoto Y."/>
            <person name="Sukeda M."/>
            <person name="Yamane J."/>
            <person name="Yamasaki K."/>
            <person name="Shimizu M."/>
            <person name="Ohnishi K."/>
            <person name="Oshima S."/>
        </authorList>
    </citation>
    <scope>NUCLEOTIDE SEQUENCE [LARGE SCALE GENOMIC DNA]</scope>
    <source>
        <strain evidence="6">U-1</strain>
    </source>
</reference>
<protein>
    <recommendedName>
        <fullName evidence="4">DUF4352 domain-containing protein</fullName>
    </recommendedName>
</protein>
<feature type="region of interest" description="Disordered" evidence="2">
    <location>
        <begin position="56"/>
        <end position="97"/>
    </location>
</feature>
<dbReference type="InterPro" id="IPR029050">
    <property type="entry name" value="Immunoprotect_excell_Ig-like"/>
</dbReference>
<dbReference type="SMR" id="A0A0B8NEW2"/>
<dbReference type="EMBL" id="BBYQ01000037">
    <property type="protein sequence ID" value="GAP28536.1"/>
    <property type="molecule type" value="Genomic_DNA"/>
</dbReference>
<name>A0A0B8NEW2_9NOCA</name>
<evidence type="ECO:0000256" key="3">
    <source>
        <dbReference type="SAM" id="Phobius"/>
    </source>
</evidence>
<keyword evidence="3" id="KW-0812">Transmembrane</keyword>
<sequence>MTYQPTPPHYPQGHFPPQYPVPPVPPKKSNTLKIILLVLAGIVVLCGIGGALGGKNTKTAHSQSPSAATAPGGNTPAAASPNPTTTEKPPVPGLNTPVRDGKFEFIVTDIQTGIKEVGTNPYLQKTAQGAYTIVSITVRNIGKSPYGFSPSDQYVYDAQNRKFANDTAAALNLQSDTSLYANLNPGNSITAQVVFDLPADSLPDHIVLHDSMFSGGATVSLR</sequence>
<keyword evidence="1" id="KW-0732">Signal</keyword>
<dbReference type="Pfam" id="PF11611">
    <property type="entry name" value="DUF4352"/>
    <property type="match status" value="1"/>
</dbReference>
<feature type="transmembrane region" description="Helical" evidence="3">
    <location>
        <begin position="34"/>
        <end position="54"/>
    </location>
</feature>
<dbReference type="Gene3D" id="2.60.40.1240">
    <property type="match status" value="1"/>
</dbReference>
<reference evidence="5 6" key="2">
    <citation type="journal article" date="2016" name="Genome Announc.">
        <title>Draft Genome Sequence of Erythromycin- and Oxytetracycline-Sensitive Nocardia seriolae Strain U-1 (NBRC 110359).</title>
        <authorList>
            <person name="Imajoh M."/>
            <person name="Sukeda M."/>
            <person name="Shimizu M."/>
            <person name="Yamane J."/>
            <person name="Ohnishi K."/>
            <person name="Oshima S."/>
        </authorList>
    </citation>
    <scope>NUCLEOTIDE SEQUENCE [LARGE SCALE GENOMIC DNA]</scope>
    <source>
        <strain evidence="5 6">U-1</strain>
    </source>
</reference>
<dbReference type="GeneID" id="93373855"/>
<dbReference type="RefSeq" id="WP_033090040.1">
    <property type="nucleotide sequence ID" value="NZ_AP017900.1"/>
</dbReference>
<dbReference type="InterPro" id="IPR029051">
    <property type="entry name" value="DUF4352"/>
</dbReference>
<feature type="compositionally biased region" description="Pro residues" evidence="2">
    <location>
        <begin position="1"/>
        <end position="10"/>
    </location>
</feature>
<evidence type="ECO:0000313" key="5">
    <source>
        <dbReference type="EMBL" id="GAP28536.1"/>
    </source>
</evidence>
<feature type="compositionally biased region" description="Low complexity" evidence="2">
    <location>
        <begin position="65"/>
        <end position="86"/>
    </location>
</feature>
<evidence type="ECO:0000256" key="2">
    <source>
        <dbReference type="SAM" id="MobiDB-lite"/>
    </source>
</evidence>
<organism evidence="5 6">
    <name type="scientific">Nocardia seriolae</name>
    <dbReference type="NCBI Taxonomy" id="37332"/>
    <lineage>
        <taxon>Bacteria</taxon>
        <taxon>Bacillati</taxon>
        <taxon>Actinomycetota</taxon>
        <taxon>Actinomycetes</taxon>
        <taxon>Mycobacteriales</taxon>
        <taxon>Nocardiaceae</taxon>
        <taxon>Nocardia</taxon>
    </lineage>
</organism>
<keyword evidence="3" id="KW-1133">Transmembrane helix</keyword>
<evidence type="ECO:0000256" key="1">
    <source>
        <dbReference type="ARBA" id="ARBA00022729"/>
    </source>
</evidence>
<feature type="domain" description="DUF4352" evidence="4">
    <location>
        <begin position="93"/>
        <end position="217"/>
    </location>
</feature>
<feature type="region of interest" description="Disordered" evidence="2">
    <location>
        <begin position="1"/>
        <end position="22"/>
    </location>
</feature>
<dbReference type="Proteomes" id="UP000037179">
    <property type="component" value="Unassembled WGS sequence"/>
</dbReference>
<dbReference type="AlphaFoldDB" id="A0A0B8NEW2"/>
<accession>A0A0B8NEW2</accession>
<gene>
    <name evidence="5" type="ORF">NSK11_contig00037-0057</name>
</gene>
<comment type="caution">
    <text evidence="5">The sequence shown here is derived from an EMBL/GenBank/DDBJ whole genome shotgun (WGS) entry which is preliminary data.</text>
</comment>
<keyword evidence="3" id="KW-0472">Membrane</keyword>
<proteinExistence type="predicted"/>
<keyword evidence="6" id="KW-1185">Reference proteome</keyword>
<evidence type="ECO:0000259" key="4">
    <source>
        <dbReference type="Pfam" id="PF11611"/>
    </source>
</evidence>
<evidence type="ECO:0000313" key="6">
    <source>
        <dbReference type="Proteomes" id="UP000037179"/>
    </source>
</evidence>